<accession>A0A8S5LHP4</accession>
<proteinExistence type="predicted"/>
<dbReference type="EMBL" id="BK014721">
    <property type="protein sequence ID" value="DAD69458.1"/>
    <property type="molecule type" value="Genomic_DNA"/>
</dbReference>
<organism evidence="1">
    <name type="scientific">Myoviridae sp. ctqMr7</name>
    <dbReference type="NCBI Taxonomy" id="2823552"/>
    <lineage>
        <taxon>Viruses</taxon>
        <taxon>Duplodnaviria</taxon>
        <taxon>Heunggongvirae</taxon>
        <taxon>Uroviricota</taxon>
        <taxon>Caudoviricetes</taxon>
    </lineage>
</organism>
<reference evidence="1" key="1">
    <citation type="journal article" date="2021" name="Proc. Natl. Acad. Sci. U.S.A.">
        <title>A Catalog of Tens of Thousands of Viruses from Human Metagenomes Reveals Hidden Associations with Chronic Diseases.</title>
        <authorList>
            <person name="Tisza M.J."/>
            <person name="Buck C.B."/>
        </authorList>
    </citation>
    <scope>NUCLEOTIDE SEQUENCE</scope>
    <source>
        <strain evidence="1">CtqMr7</strain>
    </source>
</reference>
<name>A0A8S5LHP4_9CAUD</name>
<sequence length="158" mass="17445">MEENNISTVSKRMLFAMYQKELSQPARLFRMLQINSKHIGDTKNKDLVDDILEIAGGNPLRVLQSINYLLESGYLTAESVSAAPSGDSAIFHGLRMSANGIDFVEDVANGDKEKMKQVGLVVNGDMNFSLELDSIVKAETSDLLGIKKIAEFFTNKNN</sequence>
<evidence type="ECO:0000313" key="1">
    <source>
        <dbReference type="EMBL" id="DAD69458.1"/>
    </source>
</evidence>
<protein>
    <submittedName>
        <fullName evidence="1">Uncharacterized protein</fullName>
    </submittedName>
</protein>